<accession>A0A9X3F200</accession>
<comment type="caution">
    <text evidence="1">The sequence shown here is derived from an EMBL/GenBank/DDBJ whole genome shotgun (WGS) entry which is preliminary data.</text>
</comment>
<keyword evidence="2" id="KW-1185">Reference proteome</keyword>
<sequence length="920" mass="105624">MSSLNKHITISKDVETRNDLDYNFLKEKGQEYIEKLAGNIWTDYNTHDPGITILEMLCYAITDLGARISLPVKDLLTPADSTKSIEDQFFKALQILPSKPVTENDYRKLFIDIEGVKNCWLQKFEKTVYVDCKNDLLSYDSDDFSVVDEDQKSDFQLNGLYKLSVDFEELDESEFPKKADRDAEMERIKGLIFELYHKNRNLCEDLIEVTKVETHPIEVCASIEVEPESDEELVYAKVLRAIDKYFSPDLWFYSLQQMVDKGYTTDQIFEGPTLTNGFIDPQELENARLRTEVRLSDLMQLIMKIDGVKVIKDMSINNCLDPDNETDAWLICIDSGKKPKRSESSAFSYYKGVLPVNVNSKKVKEHGKKLQADEVEKQALAKVGMEIKVPKGTYLNTGESTTIQNDFPQTYGIGEVGLPSRASVERKALAKQLKGYMLFFDQIFATYFAHLEKVKELLSVDNKIGNTYFTQTVKDSKDFAELVNDYPTDNDDELTQKLLADLDDNIARKNQLLDHLIARFSEKFSEYSFLMKELYGNYADKSVINAKELFLSEYGEILNADGSIKSKGISNWRGSAFNYFEQDPADLWDTDNIAGAQKRIARLSGIKEFKRRDLSPSFIETYKLTNSDGEEVFRWHIKNNDGVYFLSATEDYSTRGFAEDELYQTIVKVVETRPETVEAAFDDGVSDESEVGNFEVQVSPTGKYSFDVINTNADPNSTDRIIARQFLYYDTSEELKSAILEMIRFFTHDFIEEGMFIVEHILLRPDVTSDKGLQEQFMPVCTDQCTSCDPIDPYSYRVTVVLPGWTHRFRNMDFRKFMEELIRKELPAHVLARICWIGERDKLVPDDQNEMKLFEKDYQEFLLSKTNLGQEQDEEKLADLIKILTVLNTIYPTGRLIDCDDEADKLGGKIVLGRTNIGNL</sequence>
<organism evidence="1 2">
    <name type="scientific">Draconibacterium aestuarii</name>
    <dbReference type="NCBI Taxonomy" id="2998507"/>
    <lineage>
        <taxon>Bacteria</taxon>
        <taxon>Pseudomonadati</taxon>
        <taxon>Bacteroidota</taxon>
        <taxon>Bacteroidia</taxon>
        <taxon>Marinilabiliales</taxon>
        <taxon>Prolixibacteraceae</taxon>
        <taxon>Draconibacterium</taxon>
    </lineage>
</organism>
<proteinExistence type="predicted"/>
<gene>
    <name evidence="1" type="ORF">OU798_01390</name>
</gene>
<protein>
    <submittedName>
        <fullName evidence="1">Uncharacterized protein</fullName>
    </submittedName>
</protein>
<dbReference type="RefSeq" id="WP_343331314.1">
    <property type="nucleotide sequence ID" value="NZ_JAPOHD010000005.1"/>
</dbReference>
<name>A0A9X3F200_9BACT</name>
<dbReference type="Gene3D" id="2.30.29.80">
    <property type="match status" value="1"/>
</dbReference>
<dbReference type="AlphaFoldDB" id="A0A9X3F200"/>
<dbReference type="EMBL" id="JAPOHD010000005">
    <property type="protein sequence ID" value="MCY1718975.1"/>
    <property type="molecule type" value="Genomic_DNA"/>
</dbReference>
<dbReference type="Proteomes" id="UP001145087">
    <property type="component" value="Unassembled WGS sequence"/>
</dbReference>
<evidence type="ECO:0000313" key="2">
    <source>
        <dbReference type="Proteomes" id="UP001145087"/>
    </source>
</evidence>
<reference evidence="1" key="1">
    <citation type="submission" date="2022-11" db="EMBL/GenBank/DDBJ databases">
        <title>Marilongibacter aestuarii gen. nov., sp. nov., isolated from tidal flat sediment.</title>
        <authorList>
            <person name="Jiayan W."/>
        </authorList>
    </citation>
    <scope>NUCLEOTIDE SEQUENCE</scope>
    <source>
        <strain evidence="1">Z1-6</strain>
    </source>
</reference>
<evidence type="ECO:0000313" key="1">
    <source>
        <dbReference type="EMBL" id="MCY1718975.1"/>
    </source>
</evidence>